<evidence type="ECO:0000256" key="3">
    <source>
        <dbReference type="ARBA" id="ARBA00023082"/>
    </source>
</evidence>
<accession>A0A1B2M3E6</accession>
<feature type="domain" description="RNA polymerase sigma-70 region 2" evidence="5">
    <location>
        <begin position="16"/>
        <end position="80"/>
    </location>
</feature>
<dbReference type="Proteomes" id="UP000093391">
    <property type="component" value="Chromosome"/>
</dbReference>
<evidence type="ECO:0000259" key="6">
    <source>
        <dbReference type="Pfam" id="PF08281"/>
    </source>
</evidence>
<dbReference type="InterPro" id="IPR036388">
    <property type="entry name" value="WH-like_DNA-bd_sf"/>
</dbReference>
<dbReference type="Gene3D" id="1.10.1740.10">
    <property type="match status" value="1"/>
</dbReference>
<dbReference type="AlphaFoldDB" id="A0A1B2M3E6"/>
<dbReference type="InterPro" id="IPR013324">
    <property type="entry name" value="RNA_pol_sigma_r3/r4-like"/>
</dbReference>
<evidence type="ECO:0000256" key="1">
    <source>
        <dbReference type="ARBA" id="ARBA00010641"/>
    </source>
</evidence>
<dbReference type="GO" id="GO:0003677">
    <property type="term" value="F:DNA binding"/>
    <property type="evidence" value="ECO:0007669"/>
    <property type="project" value="InterPro"/>
</dbReference>
<keyword evidence="3" id="KW-0731">Sigma factor</keyword>
<dbReference type="EMBL" id="CP016895">
    <property type="protein sequence ID" value="AOA59725.1"/>
    <property type="molecule type" value="Genomic_DNA"/>
</dbReference>
<dbReference type="Gene3D" id="1.10.10.10">
    <property type="entry name" value="Winged helix-like DNA-binding domain superfamily/Winged helix DNA-binding domain"/>
    <property type="match status" value="1"/>
</dbReference>
<dbReference type="InterPro" id="IPR014284">
    <property type="entry name" value="RNA_pol_sigma-70_dom"/>
</dbReference>
<dbReference type="PANTHER" id="PTHR43133">
    <property type="entry name" value="RNA POLYMERASE ECF-TYPE SIGMA FACTO"/>
    <property type="match status" value="1"/>
</dbReference>
<name>A0A1B2M3E6_9GAMM</name>
<keyword evidence="2" id="KW-0805">Transcription regulation</keyword>
<dbReference type="GO" id="GO:0016987">
    <property type="term" value="F:sigma factor activity"/>
    <property type="evidence" value="ECO:0007669"/>
    <property type="project" value="UniProtKB-KW"/>
</dbReference>
<evidence type="ECO:0008006" key="9">
    <source>
        <dbReference type="Google" id="ProtNLM"/>
    </source>
</evidence>
<evidence type="ECO:0000256" key="4">
    <source>
        <dbReference type="ARBA" id="ARBA00023163"/>
    </source>
</evidence>
<dbReference type="InterPro" id="IPR039425">
    <property type="entry name" value="RNA_pol_sigma-70-like"/>
</dbReference>
<dbReference type="PANTHER" id="PTHR43133:SF63">
    <property type="entry name" value="RNA POLYMERASE SIGMA FACTOR FECI-RELATED"/>
    <property type="match status" value="1"/>
</dbReference>
<evidence type="ECO:0000313" key="7">
    <source>
        <dbReference type="EMBL" id="AOA59725.1"/>
    </source>
</evidence>
<comment type="similarity">
    <text evidence="1">Belongs to the sigma-70 factor family. ECF subfamily.</text>
</comment>
<dbReference type="STRING" id="1789224.BFG52_16140"/>
<protein>
    <recommendedName>
        <fullName evidence="9">RNA polymerase subunit sigma</fullName>
    </recommendedName>
</protein>
<dbReference type="InterPro" id="IPR007627">
    <property type="entry name" value="RNA_pol_sigma70_r2"/>
</dbReference>
<dbReference type="CDD" id="cd06171">
    <property type="entry name" value="Sigma70_r4"/>
    <property type="match status" value="1"/>
</dbReference>
<keyword evidence="8" id="KW-1185">Reference proteome</keyword>
<proteinExistence type="inferred from homology"/>
<dbReference type="InterPro" id="IPR013325">
    <property type="entry name" value="RNA_pol_sigma_r2"/>
</dbReference>
<dbReference type="NCBIfam" id="TIGR02937">
    <property type="entry name" value="sigma70-ECF"/>
    <property type="match status" value="1"/>
</dbReference>
<gene>
    <name evidence="7" type="ORF">BFG52_16140</name>
</gene>
<feature type="domain" description="RNA polymerase sigma factor 70 region 4 type 2" evidence="6">
    <location>
        <begin position="113"/>
        <end position="165"/>
    </location>
</feature>
<dbReference type="SUPFAM" id="SSF88659">
    <property type="entry name" value="Sigma3 and sigma4 domains of RNA polymerase sigma factors"/>
    <property type="match status" value="1"/>
</dbReference>
<dbReference type="SUPFAM" id="SSF88946">
    <property type="entry name" value="Sigma2 domain of RNA polymerase sigma factors"/>
    <property type="match status" value="1"/>
</dbReference>
<evidence type="ECO:0000259" key="5">
    <source>
        <dbReference type="Pfam" id="PF04542"/>
    </source>
</evidence>
<evidence type="ECO:0000313" key="8">
    <source>
        <dbReference type="Proteomes" id="UP000093391"/>
    </source>
</evidence>
<keyword evidence="4" id="KW-0804">Transcription</keyword>
<sequence length="172" mass="20184">MNLACNTEKTTMLERLYREHYAWLYVWLCNRLQQNSHVEDVLQDTFVKLLKSNLVEQIQHPKSYLAQTASRIIIDQARRKYIEQAYLDYLATHQQDSDCNTPENILCAIELLERLASMLEGLDAQVRQIFLLRYLDELTQLQIAARLNLSRGTVQRALIHAIQHCDAIIREQ</sequence>
<dbReference type="GO" id="GO:0006352">
    <property type="term" value="P:DNA-templated transcription initiation"/>
    <property type="evidence" value="ECO:0007669"/>
    <property type="project" value="InterPro"/>
</dbReference>
<dbReference type="Pfam" id="PF08281">
    <property type="entry name" value="Sigma70_r4_2"/>
    <property type="match status" value="1"/>
</dbReference>
<dbReference type="InterPro" id="IPR013249">
    <property type="entry name" value="RNA_pol_sigma70_r4_t2"/>
</dbReference>
<organism evidence="7 8">
    <name type="scientific">Acinetobacter larvae</name>
    <dbReference type="NCBI Taxonomy" id="1789224"/>
    <lineage>
        <taxon>Bacteria</taxon>
        <taxon>Pseudomonadati</taxon>
        <taxon>Pseudomonadota</taxon>
        <taxon>Gammaproteobacteria</taxon>
        <taxon>Moraxellales</taxon>
        <taxon>Moraxellaceae</taxon>
        <taxon>Acinetobacter</taxon>
    </lineage>
</organism>
<reference evidence="7 8" key="1">
    <citation type="submission" date="2016-08" db="EMBL/GenBank/DDBJ databases">
        <authorList>
            <person name="Seilhamer J.J."/>
        </authorList>
    </citation>
    <scope>NUCLEOTIDE SEQUENCE [LARGE SCALE GENOMIC DNA]</scope>
    <source>
        <strain evidence="7 8">BRTC-1</strain>
    </source>
</reference>
<dbReference type="Pfam" id="PF04542">
    <property type="entry name" value="Sigma70_r2"/>
    <property type="match status" value="1"/>
</dbReference>
<evidence type="ECO:0000256" key="2">
    <source>
        <dbReference type="ARBA" id="ARBA00023015"/>
    </source>
</evidence>
<dbReference type="KEGG" id="ala:BFG52_16140"/>